<feature type="non-terminal residue" evidence="2">
    <location>
        <position position="1"/>
    </location>
</feature>
<proteinExistence type="predicted"/>
<gene>
    <name evidence="2" type="ORF">IAA98_08595</name>
</gene>
<evidence type="ECO:0000313" key="2">
    <source>
        <dbReference type="EMBL" id="HIT75629.1"/>
    </source>
</evidence>
<dbReference type="Pfam" id="PF18096">
    <property type="entry name" value="Thump_like"/>
    <property type="match status" value="1"/>
</dbReference>
<feature type="domain" description="THUMP-like" evidence="1">
    <location>
        <begin position="144"/>
        <end position="216"/>
    </location>
</feature>
<keyword evidence="2" id="KW-0489">Methyltransferase</keyword>
<dbReference type="AlphaFoldDB" id="A0A9D1GY70"/>
<comment type="caution">
    <text evidence="2">The sequence shown here is derived from an EMBL/GenBank/DDBJ whole genome shotgun (WGS) entry which is preliminary data.</text>
</comment>
<evidence type="ECO:0000313" key="3">
    <source>
        <dbReference type="Proteomes" id="UP000886842"/>
    </source>
</evidence>
<name>A0A9D1GY70_9ACTN</name>
<evidence type="ECO:0000259" key="1">
    <source>
        <dbReference type="Pfam" id="PF18096"/>
    </source>
</evidence>
<dbReference type="GO" id="GO:0032259">
    <property type="term" value="P:methylation"/>
    <property type="evidence" value="ECO:0007669"/>
    <property type="project" value="UniProtKB-KW"/>
</dbReference>
<sequence>ARRTGRGRTWQVSDFTPSYELVTDLVRTHGGVVKFGPGLPYGLVADDLDATWVSDRHDAVEVSLWGPGGSAERSAVVLPTGDRLVVDAEAEAGVGGLGRWLVEPDPAVIRAEDVDTLAVRIGGRRLARQIAYLVCDEPVATPYGTVFEVLESFAWKEKLLRAWVRDHDIGTLEIKKRGIEVDPSQLRRRLKLSGTASATVVITPTPEGARVLVVRRVVTG</sequence>
<organism evidence="2 3">
    <name type="scientific">Candidatus Avipropionibacterium avicola</name>
    <dbReference type="NCBI Taxonomy" id="2840701"/>
    <lineage>
        <taxon>Bacteria</taxon>
        <taxon>Bacillati</taxon>
        <taxon>Actinomycetota</taxon>
        <taxon>Actinomycetes</taxon>
        <taxon>Propionibacteriales</taxon>
        <taxon>Propionibacteriaceae</taxon>
        <taxon>Propionibacteriaceae incertae sedis</taxon>
        <taxon>Candidatus Avipropionibacterium</taxon>
    </lineage>
</organism>
<accession>A0A9D1GY70</accession>
<dbReference type="EMBL" id="DVLP01000256">
    <property type="protein sequence ID" value="HIT75629.1"/>
    <property type="molecule type" value="Genomic_DNA"/>
</dbReference>
<keyword evidence="2" id="KW-0808">Transferase</keyword>
<protein>
    <submittedName>
        <fullName evidence="2">Class I SAM-dependent methyltransferase</fullName>
    </submittedName>
</protein>
<dbReference type="GO" id="GO:0008168">
    <property type="term" value="F:methyltransferase activity"/>
    <property type="evidence" value="ECO:0007669"/>
    <property type="project" value="UniProtKB-KW"/>
</dbReference>
<dbReference type="Proteomes" id="UP000886842">
    <property type="component" value="Unassembled WGS sequence"/>
</dbReference>
<reference evidence="2" key="2">
    <citation type="journal article" date="2021" name="PeerJ">
        <title>Extensive microbial diversity within the chicken gut microbiome revealed by metagenomics and culture.</title>
        <authorList>
            <person name="Gilroy R."/>
            <person name="Ravi A."/>
            <person name="Getino M."/>
            <person name="Pursley I."/>
            <person name="Horton D.L."/>
            <person name="Alikhan N.F."/>
            <person name="Baker D."/>
            <person name="Gharbi K."/>
            <person name="Hall N."/>
            <person name="Watson M."/>
            <person name="Adriaenssens E.M."/>
            <person name="Foster-Nyarko E."/>
            <person name="Jarju S."/>
            <person name="Secka A."/>
            <person name="Antonio M."/>
            <person name="Oren A."/>
            <person name="Chaudhuri R.R."/>
            <person name="La Ragione R."/>
            <person name="Hildebrand F."/>
            <person name="Pallen M.J."/>
        </authorList>
    </citation>
    <scope>NUCLEOTIDE SEQUENCE</scope>
    <source>
        <strain evidence="2">ChiGjej1B1-24693</strain>
    </source>
</reference>
<reference evidence="2" key="1">
    <citation type="submission" date="2020-10" db="EMBL/GenBank/DDBJ databases">
        <authorList>
            <person name="Gilroy R."/>
        </authorList>
    </citation>
    <scope>NUCLEOTIDE SEQUENCE</scope>
    <source>
        <strain evidence="2">ChiGjej1B1-24693</strain>
    </source>
</reference>
<dbReference type="InterPro" id="IPR041497">
    <property type="entry name" value="Thump-like"/>
</dbReference>